<dbReference type="Ensembl" id="ENSEAST00005015445.2">
    <property type="protein sequence ID" value="ENSEASP00005014207.2"/>
    <property type="gene ID" value="ENSEASG00005009917.2"/>
</dbReference>
<comment type="pathway">
    <text evidence="2">Protein modification; protein ubiquitination.</text>
</comment>
<feature type="region of interest" description="Disordered" evidence="12">
    <location>
        <begin position="397"/>
        <end position="418"/>
    </location>
</feature>
<keyword evidence="16" id="KW-1185">Reference proteome</keyword>
<feature type="zinc finger region" description="C3H1-type" evidence="11">
    <location>
        <begin position="84"/>
        <end position="111"/>
    </location>
</feature>
<feature type="region of interest" description="Disordered" evidence="12">
    <location>
        <begin position="1"/>
        <end position="52"/>
    </location>
</feature>
<dbReference type="InterPro" id="IPR017907">
    <property type="entry name" value="Znf_RING_CS"/>
</dbReference>
<comment type="catalytic activity">
    <reaction evidence="1">
        <text>S-ubiquitinyl-[E2 ubiquitin-conjugating enzyme]-L-cysteine + [acceptor protein]-L-lysine = [E2 ubiquitin-conjugating enzyme]-L-cysteine + N(6)-ubiquitinyl-[acceptor protein]-L-lysine.</text>
        <dbReference type="EC" id="2.3.2.27"/>
    </reaction>
</comment>
<dbReference type="PROSITE" id="PS50089">
    <property type="entry name" value="ZF_RING_2"/>
    <property type="match status" value="1"/>
</dbReference>
<sequence>MAEAAAPGTTATPSGAGAAAAAAAAASPTPIPAVTSPSPGAGGGGGGSDGSGGGWTKQVTCRYFMHGVCKEGDNCRYSHDLSDSPYGVVCKYFQRGYCIYGDRCRYEHSKPLKQEEVTATDLTTKSSLAASSSLSSVVGPIVEMNMGEAESRNSNFATVGAGSEDWVNAIEFVPGQPYCGRTAPSCTEAPLQGSVTKEDSEKEQTAVETKKQLCPYAAVGECRYGENCVYLHGDSCDMCGLQVLHPMDAAQRSQHIKSCIEAHEKDMELSFAVQRSKDMVCGICMEVVYEKANPSERRFGILSNCNHTYCLKCIRKWRSAKQFESKIIKSCPECRITSNFVIPSEYWVEEKEEKQKLIQKYKEAMSNKACRYFDEGRGSCPFGGNCFYKHAYPDGRREEPQRQKVGTSSRYRKQQNRRSYSTVPSLSWPCFLQAQRRNHFWELIEERENSNPFDNDEEEVVTFELGEMLLMLLAAGGDDDLTDSEDEWDLFHDELEDFYDLDL</sequence>
<evidence type="ECO:0000313" key="16">
    <source>
        <dbReference type="Proteomes" id="UP000694387"/>
    </source>
</evidence>
<feature type="domain" description="RING-type" evidence="13">
    <location>
        <begin position="281"/>
        <end position="335"/>
    </location>
</feature>
<dbReference type="InterPro" id="IPR001841">
    <property type="entry name" value="Znf_RING"/>
</dbReference>
<feature type="domain" description="C3H1-type" evidence="14">
    <location>
        <begin position="364"/>
        <end position="393"/>
    </location>
</feature>
<keyword evidence="4" id="KW-0808">Transferase</keyword>
<keyword evidence="9 11" id="KW-0862">Zinc</keyword>
<dbReference type="GO" id="GO:0061630">
    <property type="term" value="F:ubiquitin protein ligase activity"/>
    <property type="evidence" value="ECO:0007669"/>
    <property type="project" value="UniProtKB-EC"/>
</dbReference>
<dbReference type="Gene3D" id="2.30.30.1190">
    <property type="match status" value="1"/>
</dbReference>
<dbReference type="EC" id="2.3.2.27" evidence="3"/>
<evidence type="ECO:0000256" key="4">
    <source>
        <dbReference type="ARBA" id="ARBA00022679"/>
    </source>
</evidence>
<dbReference type="Pfam" id="PF14608">
    <property type="entry name" value="zf-CCCH_2"/>
    <property type="match status" value="1"/>
</dbReference>
<dbReference type="PROSITE" id="PS00518">
    <property type="entry name" value="ZF_RING_1"/>
    <property type="match status" value="1"/>
</dbReference>
<feature type="compositionally biased region" description="Low complexity" evidence="12">
    <location>
        <begin position="1"/>
        <end position="39"/>
    </location>
</feature>
<evidence type="ECO:0000259" key="13">
    <source>
        <dbReference type="PROSITE" id="PS50089"/>
    </source>
</evidence>
<feature type="zinc finger region" description="C3H1-type" evidence="11">
    <location>
        <begin position="208"/>
        <end position="235"/>
    </location>
</feature>
<feature type="domain" description="C3H1-type" evidence="14">
    <location>
        <begin position="55"/>
        <end position="82"/>
    </location>
</feature>
<dbReference type="Pfam" id="PF15815">
    <property type="entry name" value="MKRN1_C"/>
    <property type="match status" value="2"/>
</dbReference>
<evidence type="ECO:0000256" key="3">
    <source>
        <dbReference type="ARBA" id="ARBA00012483"/>
    </source>
</evidence>
<feature type="zinc finger region" description="C3H1-type" evidence="11">
    <location>
        <begin position="55"/>
        <end position="82"/>
    </location>
</feature>
<evidence type="ECO:0000256" key="8">
    <source>
        <dbReference type="ARBA" id="ARBA00022786"/>
    </source>
</evidence>
<organism evidence="15 16">
    <name type="scientific">Equus asinus</name>
    <name type="common">Donkey</name>
    <name type="synonym">Equus africanus asinus</name>
    <dbReference type="NCBI Taxonomy" id="9793"/>
    <lineage>
        <taxon>Eukaryota</taxon>
        <taxon>Metazoa</taxon>
        <taxon>Chordata</taxon>
        <taxon>Craniata</taxon>
        <taxon>Vertebrata</taxon>
        <taxon>Euteleostomi</taxon>
        <taxon>Mammalia</taxon>
        <taxon>Eutheria</taxon>
        <taxon>Laurasiatheria</taxon>
        <taxon>Perissodactyla</taxon>
        <taxon>Equidae</taxon>
        <taxon>Equus</taxon>
    </lineage>
</organism>
<evidence type="ECO:0000313" key="15">
    <source>
        <dbReference type="Ensembl" id="ENSEASP00005014207.2"/>
    </source>
</evidence>
<proteinExistence type="predicted"/>
<dbReference type="Gene3D" id="3.30.40.10">
    <property type="entry name" value="Zinc/RING finger domain, C3HC4 (zinc finger)"/>
    <property type="match status" value="1"/>
</dbReference>
<dbReference type="Gene3D" id="4.10.1000.10">
    <property type="entry name" value="Zinc finger, CCCH-type"/>
    <property type="match status" value="2"/>
</dbReference>
<dbReference type="InterPro" id="IPR013083">
    <property type="entry name" value="Znf_RING/FYVE/PHD"/>
</dbReference>
<dbReference type="InterPro" id="IPR045072">
    <property type="entry name" value="MKRN-like"/>
</dbReference>
<name>A0A8C4PLB4_EQUAS</name>
<keyword evidence="6" id="KW-0677">Repeat</keyword>
<dbReference type="PANTHER" id="PTHR11224:SF37">
    <property type="entry name" value="E3 UBIQUITIN-PROTEIN LIGASE MAKORIN-1"/>
    <property type="match status" value="1"/>
</dbReference>
<evidence type="ECO:0000256" key="2">
    <source>
        <dbReference type="ARBA" id="ARBA00004906"/>
    </source>
</evidence>
<dbReference type="PROSITE" id="PS50103">
    <property type="entry name" value="ZF_C3H1"/>
    <property type="match status" value="4"/>
</dbReference>
<dbReference type="GO" id="GO:0000209">
    <property type="term" value="P:protein polyubiquitination"/>
    <property type="evidence" value="ECO:0007669"/>
    <property type="project" value="InterPro"/>
</dbReference>
<keyword evidence="5 11" id="KW-0479">Metal-binding</keyword>
<feature type="domain" description="C3H1-type" evidence="14">
    <location>
        <begin position="84"/>
        <end position="111"/>
    </location>
</feature>
<dbReference type="SMART" id="SM00356">
    <property type="entry name" value="ZnF_C3H1"/>
    <property type="match status" value="4"/>
</dbReference>
<reference evidence="15 16" key="1">
    <citation type="journal article" date="2020" name="Nat. Commun.">
        <title>Donkey genomes provide new insights into domestication and selection for coat color.</title>
        <authorList>
            <person name="Wang"/>
            <person name="C."/>
            <person name="Li"/>
            <person name="H."/>
            <person name="Guo"/>
            <person name="Y."/>
            <person name="Huang"/>
            <person name="J."/>
            <person name="Sun"/>
            <person name="Y."/>
            <person name="Min"/>
            <person name="J."/>
            <person name="Wang"/>
            <person name="J."/>
            <person name="Fang"/>
            <person name="X."/>
            <person name="Zhao"/>
            <person name="Z."/>
            <person name="Wang"/>
            <person name="S."/>
            <person name="Zhang"/>
            <person name="Y."/>
            <person name="Liu"/>
            <person name="Q."/>
            <person name="Jiang"/>
            <person name="Q."/>
            <person name="Wang"/>
            <person name="X."/>
            <person name="Guo"/>
            <person name="Y."/>
            <person name="Yang"/>
            <person name="C."/>
            <person name="Wang"/>
            <person name="Y."/>
            <person name="Tian"/>
            <person name="F."/>
            <person name="Zhuang"/>
            <person name="G."/>
            <person name="Fan"/>
            <person name="Y."/>
            <person name="Gao"/>
            <person name="Q."/>
            <person name="Li"/>
            <person name="Y."/>
            <person name="Ju"/>
            <person name="Z."/>
            <person name="Li"/>
            <person name="J."/>
            <person name="Li"/>
            <person name="R."/>
            <person name="Hou"/>
            <person name="M."/>
            <person name="Yang"/>
            <person name="G."/>
            <person name="Liu"/>
            <person name="G."/>
            <person name="Liu"/>
            <person name="W."/>
            <person name="Guo"/>
            <person name="J."/>
            <person name="Pan"/>
            <person name="S."/>
            <person name="Fan"/>
            <person name="G."/>
            <person name="Zhang"/>
            <person name="W."/>
            <person name="Zhang"/>
            <person name="R."/>
            <person name="Yu"/>
            <person name="J."/>
            <person name="Zhang"/>
            <person name="X."/>
            <person name="Yin"/>
            <person name="Q."/>
            <person name="Ji"/>
            <person name="C."/>
            <person name="Jin"/>
            <person name="Y."/>
            <person name="Yue"/>
            <person name="G."/>
            <person name="Liu"/>
            <person name="M."/>
            <person name="Xu"/>
            <person name="J."/>
            <person name="Liu"/>
            <person name="S."/>
            <person name="Jordana"/>
            <person name="J."/>
            <person name="Noce"/>
            <person name="A."/>
            <person name="Amills"/>
            <person name="M."/>
            <person name="Wu"/>
            <person name="D.D."/>
            <person name="Li"/>
            <person name="S."/>
            <person name="Zhou"/>
            <person name="X. and Zhong"/>
            <person name="J."/>
        </authorList>
    </citation>
    <scope>NUCLEOTIDE SEQUENCE [LARGE SCALE GENOMIC DNA]</scope>
</reference>
<dbReference type="GeneTree" id="ENSGT00950000183077"/>
<accession>A0A8C4PLB4</accession>
<dbReference type="SUPFAM" id="SSF90229">
    <property type="entry name" value="CCCH zinc finger"/>
    <property type="match status" value="3"/>
</dbReference>
<dbReference type="AlphaFoldDB" id="A0A8C4PLB4"/>
<feature type="domain" description="C3H1-type" evidence="14">
    <location>
        <begin position="208"/>
        <end position="235"/>
    </location>
</feature>
<dbReference type="Pfam" id="PF00097">
    <property type="entry name" value="zf-C3HC4"/>
    <property type="match status" value="1"/>
</dbReference>
<dbReference type="Pfam" id="PF18044">
    <property type="entry name" value="zf-CCCH_4"/>
    <property type="match status" value="3"/>
</dbReference>
<dbReference type="FunFam" id="3.30.40.10:FF:000117">
    <property type="entry name" value="Probable E3 ubiquitin-protein ligase makorin-1"/>
    <property type="match status" value="1"/>
</dbReference>
<gene>
    <name evidence="15" type="primary">MKRN1</name>
</gene>
<dbReference type="Proteomes" id="UP000694387">
    <property type="component" value="Chromosome 1"/>
</dbReference>
<evidence type="ECO:0000256" key="12">
    <source>
        <dbReference type="SAM" id="MobiDB-lite"/>
    </source>
</evidence>
<protein>
    <recommendedName>
        <fullName evidence="3">RING-type E3 ubiquitin transferase</fullName>
        <ecNumber evidence="3">2.3.2.27</ecNumber>
    </recommendedName>
    <alternativeName>
        <fullName evidence="10">RING-type E3 ubiquitin transferase makorin-1</fullName>
    </alternativeName>
</protein>
<dbReference type="InterPro" id="IPR036855">
    <property type="entry name" value="Znf_CCCH_sf"/>
</dbReference>
<evidence type="ECO:0000256" key="5">
    <source>
        <dbReference type="ARBA" id="ARBA00022723"/>
    </source>
</evidence>
<dbReference type="InterPro" id="IPR041367">
    <property type="entry name" value="Znf-CCCH_4"/>
</dbReference>
<reference evidence="15" key="3">
    <citation type="submission" date="2025-09" db="UniProtKB">
        <authorList>
            <consortium name="Ensembl"/>
        </authorList>
    </citation>
    <scope>IDENTIFICATION</scope>
</reference>
<evidence type="ECO:0000256" key="11">
    <source>
        <dbReference type="PROSITE-ProRule" id="PRU00723"/>
    </source>
</evidence>
<dbReference type="GO" id="GO:0008270">
    <property type="term" value="F:zinc ion binding"/>
    <property type="evidence" value="ECO:0007669"/>
    <property type="project" value="UniProtKB-KW"/>
</dbReference>
<feature type="compositionally biased region" description="Gly residues" evidence="12">
    <location>
        <begin position="40"/>
        <end position="52"/>
    </location>
</feature>
<feature type="zinc finger region" description="C3H1-type" evidence="11">
    <location>
        <begin position="364"/>
        <end position="393"/>
    </location>
</feature>
<dbReference type="PANTHER" id="PTHR11224">
    <property type="entry name" value="MAKORIN-RELATED"/>
    <property type="match status" value="1"/>
</dbReference>
<dbReference type="InterPro" id="IPR031644">
    <property type="entry name" value="MKRN1_C"/>
</dbReference>
<evidence type="ECO:0000256" key="7">
    <source>
        <dbReference type="ARBA" id="ARBA00022771"/>
    </source>
</evidence>
<evidence type="ECO:0000256" key="9">
    <source>
        <dbReference type="ARBA" id="ARBA00022833"/>
    </source>
</evidence>
<keyword evidence="8" id="KW-0833">Ubl conjugation pathway</keyword>
<dbReference type="SMART" id="SM00184">
    <property type="entry name" value="RING"/>
    <property type="match status" value="1"/>
</dbReference>
<evidence type="ECO:0000256" key="10">
    <source>
        <dbReference type="ARBA" id="ARBA00042581"/>
    </source>
</evidence>
<evidence type="ECO:0000256" key="1">
    <source>
        <dbReference type="ARBA" id="ARBA00000900"/>
    </source>
</evidence>
<reference evidence="15" key="2">
    <citation type="submission" date="2025-08" db="UniProtKB">
        <authorList>
            <consortium name="Ensembl"/>
        </authorList>
    </citation>
    <scope>IDENTIFICATION</scope>
</reference>
<dbReference type="CDD" id="cd16730">
    <property type="entry name" value="RING-HC_MKRN1_3"/>
    <property type="match status" value="1"/>
</dbReference>
<evidence type="ECO:0000256" key="6">
    <source>
        <dbReference type="ARBA" id="ARBA00022737"/>
    </source>
</evidence>
<dbReference type="SUPFAM" id="SSF57850">
    <property type="entry name" value="RING/U-box"/>
    <property type="match status" value="1"/>
</dbReference>
<dbReference type="InterPro" id="IPR018957">
    <property type="entry name" value="Znf_C3HC4_RING-type"/>
</dbReference>
<keyword evidence="7 11" id="KW-0863">Zinc-finger</keyword>
<dbReference type="InterPro" id="IPR000571">
    <property type="entry name" value="Znf_CCCH"/>
</dbReference>
<evidence type="ECO:0000259" key="14">
    <source>
        <dbReference type="PROSITE" id="PS50103"/>
    </source>
</evidence>
<dbReference type="UniPathway" id="UPA00143"/>